<dbReference type="AlphaFoldDB" id="A0A1F5S0B1"/>
<dbReference type="PRINTS" id="PR00332">
    <property type="entry name" value="HISTRIAD"/>
</dbReference>
<keyword evidence="3" id="KW-0378">Hydrolase</keyword>
<evidence type="ECO:0000259" key="2">
    <source>
        <dbReference type="PROSITE" id="PS51084"/>
    </source>
</evidence>
<comment type="caution">
    <text evidence="3">The sequence shown here is derived from an EMBL/GenBank/DDBJ whole genome shotgun (WGS) entry which is preliminary data.</text>
</comment>
<evidence type="ECO:0000256" key="1">
    <source>
        <dbReference type="PROSITE-ProRule" id="PRU00464"/>
    </source>
</evidence>
<dbReference type="PANTHER" id="PTHR46648:SF1">
    <property type="entry name" value="ADENOSINE 5'-MONOPHOSPHORAMIDASE HNT1"/>
    <property type="match status" value="1"/>
</dbReference>
<dbReference type="InterPro" id="IPR001310">
    <property type="entry name" value="Histidine_triad_HIT"/>
</dbReference>
<reference evidence="3 4" key="1">
    <citation type="journal article" date="2016" name="Nat. Commun.">
        <title>Thousands of microbial genomes shed light on interconnected biogeochemical processes in an aquifer system.</title>
        <authorList>
            <person name="Anantharaman K."/>
            <person name="Brown C.T."/>
            <person name="Hug L.A."/>
            <person name="Sharon I."/>
            <person name="Castelle C.J."/>
            <person name="Probst A.J."/>
            <person name="Thomas B.C."/>
            <person name="Singh A."/>
            <person name="Wilkins M.J."/>
            <person name="Karaoz U."/>
            <person name="Brodie E.L."/>
            <person name="Williams K.H."/>
            <person name="Hubbard S.S."/>
            <person name="Banfield J.F."/>
        </authorList>
    </citation>
    <scope>NUCLEOTIDE SEQUENCE [LARGE SCALE GENOMIC DNA]</scope>
</reference>
<comment type="caution">
    <text evidence="1">Lacks conserved residue(s) required for the propagation of feature annotation.</text>
</comment>
<dbReference type="InterPro" id="IPR011146">
    <property type="entry name" value="HIT-like"/>
</dbReference>
<feature type="domain" description="HIT" evidence="2">
    <location>
        <begin position="5"/>
        <end position="110"/>
    </location>
</feature>
<name>A0A1F5S0B1_9BACT</name>
<gene>
    <name evidence="3" type="ORF">A3I35_02185</name>
</gene>
<sequence>MTNCIFCKIVKGESVAHIVWEDKKHLAFLSIYPNTEGFTVVVTKKHYSSYGFNLPERVLIDLILASKKVARLLDKKFADVGRTGLIIEGFGVDHAHTKLFPMHGTANLRRWWPIKSKVNKYFKKYEGYISSHDYKRADDSELAVLAKKIRE</sequence>
<evidence type="ECO:0000313" key="4">
    <source>
        <dbReference type="Proteomes" id="UP000177878"/>
    </source>
</evidence>
<proteinExistence type="predicted"/>
<protein>
    <submittedName>
        <fullName evidence="3">Diadenosine tetraphosphate hydrolase</fullName>
    </submittedName>
</protein>
<dbReference type="STRING" id="1797988.A3I35_02185"/>
<dbReference type="Pfam" id="PF01230">
    <property type="entry name" value="HIT"/>
    <property type="match status" value="1"/>
</dbReference>
<dbReference type="Gene3D" id="3.30.428.10">
    <property type="entry name" value="HIT-like"/>
    <property type="match status" value="1"/>
</dbReference>
<dbReference type="EMBL" id="MFFV01000009">
    <property type="protein sequence ID" value="OGF20119.1"/>
    <property type="molecule type" value="Genomic_DNA"/>
</dbReference>
<dbReference type="GO" id="GO:0009117">
    <property type="term" value="P:nucleotide metabolic process"/>
    <property type="evidence" value="ECO:0007669"/>
    <property type="project" value="TreeGrafter"/>
</dbReference>
<dbReference type="PROSITE" id="PS51084">
    <property type="entry name" value="HIT_2"/>
    <property type="match status" value="1"/>
</dbReference>
<dbReference type="GO" id="GO:0016787">
    <property type="term" value="F:hydrolase activity"/>
    <property type="evidence" value="ECO:0007669"/>
    <property type="project" value="UniProtKB-KW"/>
</dbReference>
<dbReference type="Proteomes" id="UP000177878">
    <property type="component" value="Unassembled WGS sequence"/>
</dbReference>
<dbReference type="SUPFAM" id="SSF54197">
    <property type="entry name" value="HIT-like"/>
    <property type="match status" value="1"/>
</dbReference>
<dbReference type="InterPro" id="IPR036265">
    <property type="entry name" value="HIT-like_sf"/>
</dbReference>
<dbReference type="PANTHER" id="PTHR46648">
    <property type="entry name" value="HIT FAMILY PROTEIN 1"/>
    <property type="match status" value="1"/>
</dbReference>
<evidence type="ECO:0000313" key="3">
    <source>
        <dbReference type="EMBL" id="OGF20119.1"/>
    </source>
</evidence>
<accession>A0A1F5S0B1</accession>
<organism evidence="3 4">
    <name type="scientific">Candidatus Falkowbacteria bacterium RIFCSPLOWO2_02_FULL_45_15</name>
    <dbReference type="NCBI Taxonomy" id="1797988"/>
    <lineage>
        <taxon>Bacteria</taxon>
        <taxon>Candidatus Falkowiibacteriota</taxon>
    </lineage>
</organism>